<dbReference type="AlphaFoldDB" id="A0A2A6RJ78"/>
<gene>
    <name evidence="2" type="ORF">CJ255_11435</name>
</gene>
<feature type="transmembrane region" description="Helical" evidence="1">
    <location>
        <begin position="192"/>
        <end position="212"/>
    </location>
</feature>
<dbReference type="EMBL" id="NQWI01000047">
    <property type="protein sequence ID" value="PDW02946.1"/>
    <property type="molecule type" value="Genomic_DNA"/>
</dbReference>
<keyword evidence="1" id="KW-1133">Transmembrane helix</keyword>
<keyword evidence="1" id="KW-0812">Transmembrane</keyword>
<dbReference type="InterPro" id="IPR036938">
    <property type="entry name" value="PAP2/HPO_sf"/>
</dbReference>
<protein>
    <recommendedName>
        <fullName evidence="4">Phosphoesterase PA-phosphatase</fullName>
    </recommendedName>
</protein>
<evidence type="ECO:0000256" key="1">
    <source>
        <dbReference type="SAM" id="Phobius"/>
    </source>
</evidence>
<dbReference type="SUPFAM" id="SSF48317">
    <property type="entry name" value="Acid phosphatase/Vanadium-dependent haloperoxidase"/>
    <property type="match status" value="1"/>
</dbReference>
<dbReference type="CDD" id="cd01610">
    <property type="entry name" value="PAP2_like"/>
    <property type="match status" value="1"/>
</dbReference>
<keyword evidence="1" id="KW-0472">Membrane</keyword>
<reference evidence="3" key="1">
    <citation type="submission" date="2017-08" db="EMBL/GenBank/DDBJ databases">
        <authorList>
            <person name="Grouzdev D.S."/>
            <person name="Gaisin V.A."/>
            <person name="Rysina M.S."/>
            <person name="Gorlenko V.M."/>
        </authorList>
    </citation>
    <scope>NUCLEOTIDE SEQUENCE [LARGE SCALE GENOMIC DNA]</scope>
    <source>
        <strain evidence="3">Kir15-3F</strain>
    </source>
</reference>
<evidence type="ECO:0008006" key="4">
    <source>
        <dbReference type="Google" id="ProtNLM"/>
    </source>
</evidence>
<accession>A0A2A6RJ78</accession>
<keyword evidence="3" id="KW-1185">Reference proteome</keyword>
<dbReference type="Proteomes" id="UP000220527">
    <property type="component" value="Unassembled WGS sequence"/>
</dbReference>
<feature type="transmembrane region" description="Helical" evidence="1">
    <location>
        <begin position="124"/>
        <end position="143"/>
    </location>
</feature>
<feature type="transmembrane region" description="Helical" evidence="1">
    <location>
        <begin position="155"/>
        <end position="180"/>
    </location>
</feature>
<feature type="transmembrane region" description="Helical" evidence="1">
    <location>
        <begin position="98"/>
        <end position="118"/>
    </location>
</feature>
<feature type="transmembrane region" description="Helical" evidence="1">
    <location>
        <begin position="31"/>
        <end position="50"/>
    </location>
</feature>
<feature type="transmembrane region" description="Helical" evidence="1">
    <location>
        <begin position="56"/>
        <end position="77"/>
    </location>
</feature>
<dbReference type="OrthoDB" id="165844at2"/>
<comment type="caution">
    <text evidence="2">The sequence shown here is derived from an EMBL/GenBank/DDBJ whole genome shotgun (WGS) entry which is preliminary data.</text>
</comment>
<sequence>MTQKPNMIAEALSRGAVPGRGYTLARIISQILHPIPLSLISLIIIGIFGIEATREGFMWALFTAFLQIIPPMIFFIVRLRQGAYSDDDVSIRSQRNELYFFGIVNLLVGLLLLNLLAAPLPFRALVAAAALVSAIAWAINLAWKISVHSASMGSTATIAAIYYEPLGLLLWSCALVLGWARVRTRNHTPLQVVAGLTLATAGVLVTFMAFGLR</sequence>
<proteinExistence type="predicted"/>
<evidence type="ECO:0000313" key="2">
    <source>
        <dbReference type="EMBL" id="PDW02946.1"/>
    </source>
</evidence>
<organism evidence="2 3">
    <name type="scientific">Candidatus Viridilinea mediisalina</name>
    <dbReference type="NCBI Taxonomy" id="2024553"/>
    <lineage>
        <taxon>Bacteria</taxon>
        <taxon>Bacillati</taxon>
        <taxon>Chloroflexota</taxon>
        <taxon>Chloroflexia</taxon>
        <taxon>Chloroflexales</taxon>
        <taxon>Chloroflexineae</taxon>
        <taxon>Oscillochloridaceae</taxon>
        <taxon>Candidatus Viridilinea</taxon>
    </lineage>
</organism>
<name>A0A2A6RJ78_9CHLR</name>
<evidence type="ECO:0000313" key="3">
    <source>
        <dbReference type="Proteomes" id="UP000220527"/>
    </source>
</evidence>